<keyword evidence="1" id="KW-0812">Transmembrane</keyword>
<dbReference type="EMBL" id="BK015638">
    <property type="protein sequence ID" value="DAE17293.1"/>
    <property type="molecule type" value="Genomic_DNA"/>
</dbReference>
<keyword evidence="1" id="KW-1133">Transmembrane helix</keyword>
<reference evidence="2" key="1">
    <citation type="journal article" date="2021" name="Proc. Natl. Acad. Sci. U.S.A.">
        <title>A Catalog of Tens of Thousands of Viruses from Human Metagenomes Reveals Hidden Associations with Chronic Diseases.</title>
        <authorList>
            <person name="Tisza M.J."/>
            <person name="Buck C.B."/>
        </authorList>
    </citation>
    <scope>NUCLEOTIDE SEQUENCE</scope>
    <source>
        <strain evidence="2">CtEIp38</strain>
    </source>
</reference>
<evidence type="ECO:0000256" key="1">
    <source>
        <dbReference type="SAM" id="Phobius"/>
    </source>
</evidence>
<keyword evidence="1" id="KW-0472">Membrane</keyword>
<proteinExistence type="predicted"/>
<accession>A0A8S5QEU6</accession>
<evidence type="ECO:0000313" key="2">
    <source>
        <dbReference type="EMBL" id="DAE17293.1"/>
    </source>
</evidence>
<feature type="transmembrane region" description="Helical" evidence="1">
    <location>
        <begin position="20"/>
        <end position="47"/>
    </location>
</feature>
<organism evidence="2">
    <name type="scientific">Siphoviridae sp. ctEIp38</name>
    <dbReference type="NCBI Taxonomy" id="2825394"/>
    <lineage>
        <taxon>Viruses</taxon>
        <taxon>Duplodnaviria</taxon>
        <taxon>Heunggongvirae</taxon>
        <taxon>Uroviricota</taxon>
        <taxon>Caudoviricetes</taxon>
    </lineage>
</organism>
<name>A0A8S5QEU6_9CAUD</name>
<protein>
    <submittedName>
        <fullName evidence="2">Uncharacterized protein</fullName>
    </submittedName>
</protein>
<sequence>MELSCPTSWRELTQEQLRYVLFLLATFADPVVVKTYMFIRFAGIYLIEKNRWGWKCSKGGRVFYLQPWQIHSFIGQLQFVDSLETMDNRLEVVQGLKAVNALLQEDAETGRIVSFHEYLCMEQRYQRYLTTRDEDQIDILASFLYRRPDGSRPADLTLTAAERVGVLAWFGHVKYVMSYAFPHLFRKSKGDDDISDLSVIESINVQLRALTDGDVTKEAAVKAVDCWRALTELDAKAKQAEEFRRKYPNT</sequence>